<evidence type="ECO:0000259" key="1">
    <source>
        <dbReference type="PROSITE" id="PS50819"/>
    </source>
</evidence>
<dbReference type="InterPro" id="IPR004042">
    <property type="entry name" value="Intein_endonuc_central"/>
</dbReference>
<feature type="domain" description="DOD-type homing endonuclease" evidence="1">
    <location>
        <begin position="193"/>
        <end position="321"/>
    </location>
</feature>
<evidence type="ECO:0000313" key="2">
    <source>
        <dbReference type="EMBL" id="PFQ47864.1"/>
    </source>
</evidence>
<dbReference type="InterPro" id="IPR027434">
    <property type="entry name" value="Homing_endonucl"/>
</dbReference>
<sequence length="380" mass="44912">MPRPMRKLNVTYEDLYNWHHIDRLTLKEIQELLKTSYRALSRTMKELGVPIKRAADYKIKYIPNLNTERLDYLYNVRNLSIKKIANLFNVSECTIQTKFRDLGIPKRTSGESRSKFFWDQFPFELMAQLYNRFNKNINKIAVFLNQSPSSVTHSLRIYGLLRSREQYFEDVKAQNDSVNPDFFKTMSKELAYILGLLLTDGCLSPDNGISIELIDEDVVNWIAQTIHYKHEVKKRYRNGNWHYKIQFRNAEVICELMKYGMTYQKTTTVECPDIPKRFRPAFIRGVFEGDGSVGNKKKNYIIMFSASKPFMEKIKQYVEELIGGNNKLYCAKSHRKKPLYTYTRSSMVDIIAFWDAIYKNCTYGMERKKKIFRDKYGCNI</sequence>
<dbReference type="InterPro" id="IPR039518">
    <property type="entry name" value="WhiA_LAGLIDADG_dom"/>
</dbReference>
<name>A0A2B2LSR1_BACCE</name>
<dbReference type="Proteomes" id="UP000224386">
    <property type="component" value="Unassembled WGS sequence"/>
</dbReference>
<dbReference type="GO" id="GO:0004519">
    <property type="term" value="F:endonuclease activity"/>
    <property type="evidence" value="ECO:0007669"/>
    <property type="project" value="InterPro"/>
</dbReference>
<proteinExistence type="predicted"/>
<dbReference type="PRINTS" id="PR00379">
    <property type="entry name" value="INTEIN"/>
</dbReference>
<organism evidence="2 3">
    <name type="scientific">Bacillus cereus</name>
    <dbReference type="NCBI Taxonomy" id="1396"/>
    <lineage>
        <taxon>Bacteria</taxon>
        <taxon>Bacillati</taxon>
        <taxon>Bacillota</taxon>
        <taxon>Bacilli</taxon>
        <taxon>Bacillales</taxon>
        <taxon>Bacillaceae</taxon>
        <taxon>Bacillus</taxon>
        <taxon>Bacillus cereus group</taxon>
    </lineage>
</organism>
<dbReference type="GO" id="GO:0016539">
    <property type="term" value="P:intein-mediated protein splicing"/>
    <property type="evidence" value="ECO:0007669"/>
    <property type="project" value="InterPro"/>
</dbReference>
<dbReference type="SUPFAM" id="SSF55608">
    <property type="entry name" value="Homing endonucleases"/>
    <property type="match status" value="2"/>
</dbReference>
<protein>
    <recommendedName>
        <fullName evidence="1">DOD-type homing endonuclease domain-containing protein</fullName>
    </recommendedName>
</protein>
<dbReference type="Pfam" id="PF14528">
    <property type="entry name" value="LAGLIDADG_3"/>
    <property type="match status" value="1"/>
</dbReference>
<dbReference type="InterPro" id="IPR004860">
    <property type="entry name" value="LAGLIDADG_dom"/>
</dbReference>
<dbReference type="Pfam" id="PF14527">
    <property type="entry name" value="LAGLIDADG_WhiA"/>
    <property type="match status" value="1"/>
</dbReference>
<dbReference type="RefSeq" id="WP_098612306.1">
    <property type="nucleotide sequence ID" value="NZ_NVAP01000019.1"/>
</dbReference>
<accession>A0A2B2LSR1</accession>
<dbReference type="PROSITE" id="PS50819">
    <property type="entry name" value="INTEIN_ENDONUCLEASE"/>
    <property type="match status" value="1"/>
</dbReference>
<reference evidence="2 3" key="1">
    <citation type="submission" date="2017-09" db="EMBL/GenBank/DDBJ databases">
        <title>Large-scale bioinformatics analysis of Bacillus genomes uncovers conserved roles of natural products in bacterial physiology.</title>
        <authorList>
            <consortium name="Agbiome Team Llc"/>
            <person name="Bleich R.M."/>
            <person name="Grubbs K.J."/>
            <person name="Santa Maria K.C."/>
            <person name="Allen S.E."/>
            <person name="Farag S."/>
            <person name="Shank E.A."/>
            <person name="Bowers A."/>
        </authorList>
    </citation>
    <scope>NUCLEOTIDE SEQUENCE [LARGE SCALE GENOMIC DNA]</scope>
    <source>
        <strain evidence="2 3">AFS070861</strain>
    </source>
</reference>
<gene>
    <name evidence="2" type="ORF">COK05_09030</name>
</gene>
<dbReference type="EMBL" id="NVAP01000019">
    <property type="protein sequence ID" value="PFQ47864.1"/>
    <property type="molecule type" value="Genomic_DNA"/>
</dbReference>
<comment type="caution">
    <text evidence="2">The sequence shown here is derived from an EMBL/GenBank/DDBJ whole genome shotgun (WGS) entry which is preliminary data.</text>
</comment>
<dbReference type="InterPro" id="IPR006142">
    <property type="entry name" value="INTEIN"/>
</dbReference>
<dbReference type="Gene3D" id="3.10.28.10">
    <property type="entry name" value="Homing endonucleases"/>
    <property type="match status" value="1"/>
</dbReference>
<evidence type="ECO:0000313" key="3">
    <source>
        <dbReference type="Proteomes" id="UP000224386"/>
    </source>
</evidence>
<dbReference type="AlphaFoldDB" id="A0A2B2LSR1"/>